<keyword evidence="1" id="KW-0488">Methylation</keyword>
<evidence type="ECO:0000313" key="4">
    <source>
        <dbReference type="Proteomes" id="UP001596364"/>
    </source>
</evidence>
<dbReference type="PROSITE" id="PS00018">
    <property type="entry name" value="EF_HAND_1"/>
    <property type="match status" value="1"/>
</dbReference>
<gene>
    <name evidence="3" type="ORF">ACFP85_03280</name>
</gene>
<evidence type="ECO:0000256" key="1">
    <source>
        <dbReference type="ARBA" id="ARBA00022481"/>
    </source>
</evidence>
<organism evidence="3 4">
    <name type="scientific">Pseudobowmanella zhangzhouensis</name>
    <dbReference type="NCBI Taxonomy" id="1537679"/>
    <lineage>
        <taxon>Bacteria</taxon>
        <taxon>Pseudomonadati</taxon>
        <taxon>Pseudomonadota</taxon>
        <taxon>Gammaproteobacteria</taxon>
        <taxon>Alteromonadales</taxon>
        <taxon>Alteromonadaceae</taxon>
    </lineage>
</organism>
<dbReference type="Gene3D" id="3.30.700.10">
    <property type="entry name" value="Glycoprotein, Type 4 Pilin"/>
    <property type="match status" value="1"/>
</dbReference>
<dbReference type="PROSITE" id="PS00409">
    <property type="entry name" value="PROKAR_NTER_METHYL"/>
    <property type="match status" value="1"/>
</dbReference>
<keyword evidence="4" id="KW-1185">Reference proteome</keyword>
<dbReference type="NCBIfam" id="TIGR02532">
    <property type="entry name" value="IV_pilin_GFxxxE"/>
    <property type="match status" value="1"/>
</dbReference>
<accession>A0ABW1XG60</accession>
<evidence type="ECO:0000256" key="2">
    <source>
        <dbReference type="SAM" id="Phobius"/>
    </source>
</evidence>
<name>A0ABW1XG60_9ALTE</name>
<dbReference type="InterPro" id="IPR045584">
    <property type="entry name" value="Pilin-like"/>
</dbReference>
<keyword evidence="2" id="KW-1133">Transmembrane helix</keyword>
<dbReference type="InterPro" id="IPR012902">
    <property type="entry name" value="N_methyl_site"/>
</dbReference>
<dbReference type="InterPro" id="IPR000983">
    <property type="entry name" value="Bac_GSPG_pilin"/>
</dbReference>
<proteinExistence type="predicted"/>
<dbReference type="PRINTS" id="PR00813">
    <property type="entry name" value="BCTERIALGSPG"/>
</dbReference>
<evidence type="ECO:0000313" key="3">
    <source>
        <dbReference type="EMBL" id="MFC6439178.1"/>
    </source>
</evidence>
<comment type="caution">
    <text evidence="3">The sequence shown here is derived from an EMBL/GenBank/DDBJ whole genome shotgun (WGS) entry which is preliminary data.</text>
</comment>
<keyword evidence="2" id="KW-0812">Transmembrane</keyword>
<dbReference type="Pfam" id="PF07963">
    <property type="entry name" value="N_methyl"/>
    <property type="match status" value="1"/>
</dbReference>
<dbReference type="PANTHER" id="PTHR30093:SF47">
    <property type="entry name" value="TYPE IV PILUS NON-CORE MINOR PILIN PILE"/>
    <property type="match status" value="1"/>
</dbReference>
<keyword evidence="2" id="KW-0472">Membrane</keyword>
<dbReference type="InterPro" id="IPR031982">
    <property type="entry name" value="PilE-like"/>
</dbReference>
<dbReference type="SUPFAM" id="SSF54523">
    <property type="entry name" value="Pili subunits"/>
    <property type="match status" value="1"/>
</dbReference>
<protein>
    <submittedName>
        <fullName evidence="3">Type IV pilin protein</fullName>
    </submittedName>
</protein>
<sequence length="152" mass="16026">MKQQGFSLIELMVAVAIVGILVVIAVPSYQDHVRSANRAAAQADLMALAAAMEQHKSVNYSYAGAAEGGGDTGTPAVFKGYSPSAENVANKVYDLSIDTMGANGISYRLRAAPVAGSVQQNNGSLYLFSDGRKAWDKDNNGAIGADEYCWKC</sequence>
<feature type="transmembrane region" description="Helical" evidence="2">
    <location>
        <begin position="6"/>
        <end position="29"/>
    </location>
</feature>
<dbReference type="RefSeq" id="WP_131259288.1">
    <property type="nucleotide sequence ID" value="NZ_JBHSUS010000001.1"/>
</dbReference>
<dbReference type="PANTHER" id="PTHR30093">
    <property type="entry name" value="GENERAL SECRETION PATHWAY PROTEIN G"/>
    <property type="match status" value="1"/>
</dbReference>
<dbReference type="Proteomes" id="UP001596364">
    <property type="component" value="Unassembled WGS sequence"/>
</dbReference>
<reference evidence="4" key="1">
    <citation type="journal article" date="2019" name="Int. J. Syst. Evol. Microbiol.">
        <title>The Global Catalogue of Microorganisms (GCM) 10K type strain sequencing project: providing services to taxonomists for standard genome sequencing and annotation.</title>
        <authorList>
            <consortium name="The Broad Institute Genomics Platform"/>
            <consortium name="The Broad Institute Genome Sequencing Center for Infectious Disease"/>
            <person name="Wu L."/>
            <person name="Ma J."/>
        </authorList>
    </citation>
    <scope>NUCLEOTIDE SEQUENCE [LARGE SCALE GENOMIC DNA]</scope>
    <source>
        <strain evidence="4">CGMCC 1.16031</strain>
    </source>
</reference>
<dbReference type="InterPro" id="IPR018247">
    <property type="entry name" value="EF_Hand_1_Ca_BS"/>
</dbReference>
<dbReference type="Pfam" id="PF16732">
    <property type="entry name" value="ComP_DUS"/>
    <property type="match status" value="1"/>
</dbReference>
<dbReference type="EMBL" id="JBHSUS010000001">
    <property type="protein sequence ID" value="MFC6439178.1"/>
    <property type="molecule type" value="Genomic_DNA"/>
</dbReference>